<name>A0ABV1ACJ5_9TELE</name>
<gene>
    <name evidence="1" type="ORF">AMECASPLE_031086</name>
</gene>
<dbReference type="Proteomes" id="UP001469553">
    <property type="component" value="Unassembled WGS sequence"/>
</dbReference>
<evidence type="ECO:0000313" key="1">
    <source>
        <dbReference type="EMBL" id="MEQ2316287.1"/>
    </source>
</evidence>
<accession>A0ABV1ACJ5</accession>
<evidence type="ECO:0000313" key="2">
    <source>
        <dbReference type="Proteomes" id="UP001469553"/>
    </source>
</evidence>
<comment type="caution">
    <text evidence="1">The sequence shown here is derived from an EMBL/GenBank/DDBJ whole genome shotgun (WGS) entry which is preliminary data.</text>
</comment>
<sequence length="138" mass="15418">MLQVTENLYRHTEEQFLCHSHSCTQYIGATVVTMVGVPPQSSCVSVVVSFGRTLHPPCLLMVVRGLGGSLASYSLPEGSSGHNVAYHCWCVNVCMTDCSVKHFGVLKLDKALYKCRPFTIYSHLVTFIITQVQYFYTF</sequence>
<protein>
    <submittedName>
        <fullName evidence="1">Uncharacterized protein</fullName>
    </submittedName>
</protein>
<reference evidence="1 2" key="1">
    <citation type="submission" date="2021-06" db="EMBL/GenBank/DDBJ databases">
        <authorList>
            <person name="Palmer J.M."/>
        </authorList>
    </citation>
    <scope>NUCLEOTIDE SEQUENCE [LARGE SCALE GENOMIC DNA]</scope>
    <source>
        <strain evidence="1 2">AS_MEX2019</strain>
        <tissue evidence="1">Muscle</tissue>
    </source>
</reference>
<keyword evidence="2" id="KW-1185">Reference proteome</keyword>
<organism evidence="1 2">
    <name type="scientific">Ameca splendens</name>
    <dbReference type="NCBI Taxonomy" id="208324"/>
    <lineage>
        <taxon>Eukaryota</taxon>
        <taxon>Metazoa</taxon>
        <taxon>Chordata</taxon>
        <taxon>Craniata</taxon>
        <taxon>Vertebrata</taxon>
        <taxon>Euteleostomi</taxon>
        <taxon>Actinopterygii</taxon>
        <taxon>Neopterygii</taxon>
        <taxon>Teleostei</taxon>
        <taxon>Neoteleostei</taxon>
        <taxon>Acanthomorphata</taxon>
        <taxon>Ovalentaria</taxon>
        <taxon>Atherinomorphae</taxon>
        <taxon>Cyprinodontiformes</taxon>
        <taxon>Goodeidae</taxon>
        <taxon>Ameca</taxon>
    </lineage>
</organism>
<proteinExistence type="predicted"/>
<dbReference type="EMBL" id="JAHRIP010088447">
    <property type="protein sequence ID" value="MEQ2316287.1"/>
    <property type="molecule type" value="Genomic_DNA"/>
</dbReference>